<dbReference type="InterPro" id="IPR050557">
    <property type="entry name" value="RTX_toxin/Mannuronan_C5-epim"/>
</dbReference>
<evidence type="ECO:0000256" key="1">
    <source>
        <dbReference type="ARBA" id="ARBA00004613"/>
    </source>
</evidence>
<reference evidence="3" key="1">
    <citation type="submission" date="2022-10" db="EMBL/GenBank/DDBJ databases">
        <title>Whole genome sequencing of three plant growth promoting bacteria isolated from Vachellia tortilis subsp. raddiana in Morocco.</title>
        <authorList>
            <person name="Hnini M."/>
            <person name="Zouagui R."/>
            <person name="Zouagui H."/>
            <person name="Chemao Elfihri M.-W."/>
            <person name="Ibrahimi A."/>
            <person name="Sbabou L."/>
            <person name="Aurag J."/>
        </authorList>
    </citation>
    <scope>NUCLEOTIDE SEQUENCE</scope>
    <source>
        <strain evidence="3">LMR678</strain>
    </source>
</reference>
<dbReference type="PANTHER" id="PTHR38340">
    <property type="entry name" value="S-LAYER PROTEIN"/>
    <property type="match status" value="1"/>
</dbReference>
<dbReference type="RefSeq" id="WP_269277867.1">
    <property type="nucleotide sequence ID" value="NZ_JAPVOI010000004.1"/>
</dbReference>
<comment type="subcellular location">
    <subcellularLocation>
        <location evidence="1">Secreted</location>
    </subcellularLocation>
</comment>
<keyword evidence="4" id="KW-1185">Reference proteome</keyword>
<sequence>MAKLTYFFPGGQYPMDYTPSVDGFDFNPMFADLINLETATLVGTPSSTTITFQLDNGLKLRIVGTGFSFDSDGATGGTIARIDLLQNNGTTLVQRLEGLNLSLISFENAAVTYNPYQLEQWLMNRSDTLVGSAGDDDIFGWGGNDTFSGGSGDDYMVGGQGKDTYNGGTGYDYLSFGDANGDPAAFQGIVLDAAAGTVTDPYGNAETFTSMESFRGTQFADTMRGSAADEQFDGIGGRDYIDGRGGFDVIRFHRDADNGGALGVTVNLATGVAIDGFGKTDKFANIEAVHSTSFADKLTGNAGNNFFRAEAGNDYIDGGLGADTMNGGSGNDTYVVNETGDVIDETAQGGSGIDTVRSSVSFSLVSGARLVGAVENLTLVGTGNTNAVGNALANTLVGNSANNILNGGTGKDKLTGGLGNDTFFFNSAPNASTNVDTITDFSVVNDTIRLENAVFTAVVGTGTLTAAQFVKNTTGLAADANDRIVYESDTGRLFYDSNGNAAGGSVHFATVGTNLALTAADFFIV</sequence>
<evidence type="ECO:0000313" key="4">
    <source>
        <dbReference type="Proteomes" id="UP001079430"/>
    </source>
</evidence>
<comment type="caution">
    <text evidence="3">The sequence shown here is derived from an EMBL/GenBank/DDBJ whole genome shotgun (WGS) entry which is preliminary data.</text>
</comment>
<dbReference type="InterPro" id="IPR001343">
    <property type="entry name" value="Hemolysn_Ca-bd"/>
</dbReference>
<dbReference type="PANTHER" id="PTHR38340:SF1">
    <property type="entry name" value="S-LAYER PROTEIN"/>
    <property type="match status" value="1"/>
</dbReference>
<evidence type="ECO:0000256" key="2">
    <source>
        <dbReference type="ARBA" id="ARBA00022525"/>
    </source>
</evidence>
<gene>
    <name evidence="3" type="ORF">O3W52_09160</name>
</gene>
<proteinExistence type="predicted"/>
<dbReference type="Pfam" id="PF00353">
    <property type="entry name" value="HemolysinCabind"/>
    <property type="match status" value="4"/>
</dbReference>
<name>A0ABT4KE28_9HYPH</name>
<dbReference type="InterPro" id="IPR011049">
    <property type="entry name" value="Serralysin-like_metalloprot_C"/>
</dbReference>
<dbReference type="SUPFAM" id="SSF51120">
    <property type="entry name" value="beta-Roll"/>
    <property type="match status" value="3"/>
</dbReference>
<protein>
    <submittedName>
        <fullName evidence="3">Calcium-binding protein</fullName>
    </submittedName>
</protein>
<dbReference type="EMBL" id="JAPVOI010000004">
    <property type="protein sequence ID" value="MCZ4090220.1"/>
    <property type="molecule type" value="Genomic_DNA"/>
</dbReference>
<dbReference type="Gene3D" id="2.150.10.10">
    <property type="entry name" value="Serralysin-like metalloprotease, C-terminal"/>
    <property type="match status" value="2"/>
</dbReference>
<evidence type="ECO:0000313" key="3">
    <source>
        <dbReference type="EMBL" id="MCZ4090220.1"/>
    </source>
</evidence>
<dbReference type="Proteomes" id="UP001079430">
    <property type="component" value="Unassembled WGS sequence"/>
</dbReference>
<accession>A0ABT4KE28</accession>
<dbReference type="PRINTS" id="PR00313">
    <property type="entry name" value="CABNDNGRPT"/>
</dbReference>
<organism evidence="3 4">
    <name type="scientific">Sinorhizobium psoraleae</name>
    <dbReference type="NCBI Taxonomy" id="520838"/>
    <lineage>
        <taxon>Bacteria</taxon>
        <taxon>Pseudomonadati</taxon>
        <taxon>Pseudomonadota</taxon>
        <taxon>Alphaproteobacteria</taxon>
        <taxon>Hyphomicrobiales</taxon>
        <taxon>Rhizobiaceae</taxon>
        <taxon>Sinorhizobium/Ensifer group</taxon>
        <taxon>Sinorhizobium</taxon>
    </lineage>
</organism>
<keyword evidence="2" id="KW-0964">Secreted</keyword>